<gene>
    <name evidence="2" type="ORF">PsYK624_040840</name>
</gene>
<evidence type="ECO:0000256" key="1">
    <source>
        <dbReference type="SAM" id="MobiDB-lite"/>
    </source>
</evidence>
<proteinExistence type="predicted"/>
<keyword evidence="3" id="KW-1185">Reference proteome</keyword>
<organism evidence="2 3">
    <name type="scientific">Phanerochaete sordida</name>
    <dbReference type="NCBI Taxonomy" id="48140"/>
    <lineage>
        <taxon>Eukaryota</taxon>
        <taxon>Fungi</taxon>
        <taxon>Dikarya</taxon>
        <taxon>Basidiomycota</taxon>
        <taxon>Agaricomycotina</taxon>
        <taxon>Agaricomycetes</taxon>
        <taxon>Polyporales</taxon>
        <taxon>Phanerochaetaceae</taxon>
        <taxon>Phanerochaete</taxon>
    </lineage>
</organism>
<reference evidence="2 3" key="1">
    <citation type="submission" date="2021-08" db="EMBL/GenBank/DDBJ databases">
        <title>Draft Genome Sequence of Phanerochaete sordida strain YK-624.</title>
        <authorList>
            <person name="Mori T."/>
            <person name="Dohra H."/>
            <person name="Suzuki T."/>
            <person name="Kawagishi H."/>
            <person name="Hirai H."/>
        </authorList>
    </citation>
    <scope>NUCLEOTIDE SEQUENCE [LARGE SCALE GENOMIC DNA]</scope>
    <source>
        <strain evidence="2 3">YK-624</strain>
    </source>
</reference>
<feature type="region of interest" description="Disordered" evidence="1">
    <location>
        <begin position="81"/>
        <end position="104"/>
    </location>
</feature>
<protein>
    <submittedName>
        <fullName evidence="2">Uncharacterized protein</fullName>
    </submittedName>
</protein>
<feature type="compositionally biased region" description="Basic and acidic residues" evidence="1">
    <location>
        <begin position="95"/>
        <end position="104"/>
    </location>
</feature>
<comment type="caution">
    <text evidence="2">The sequence shown here is derived from an EMBL/GenBank/DDBJ whole genome shotgun (WGS) entry which is preliminary data.</text>
</comment>
<sequence>MPRPLIAQCVLHHRVLSHTEPSEVCPPVLPATSGARATTSSHRRSLASGPARATGGVCAACAAHTCAELPPCASAIISTDSNPNASACSRHSRGASKDAAPHLL</sequence>
<dbReference type="Proteomes" id="UP000703269">
    <property type="component" value="Unassembled WGS sequence"/>
</dbReference>
<evidence type="ECO:0000313" key="3">
    <source>
        <dbReference type="Proteomes" id="UP000703269"/>
    </source>
</evidence>
<accession>A0A9P3LA49</accession>
<feature type="region of interest" description="Disordered" evidence="1">
    <location>
        <begin position="27"/>
        <end position="51"/>
    </location>
</feature>
<dbReference type="EMBL" id="BPQB01000008">
    <property type="protein sequence ID" value="GJE88001.1"/>
    <property type="molecule type" value="Genomic_DNA"/>
</dbReference>
<dbReference type="AlphaFoldDB" id="A0A9P3LA49"/>
<evidence type="ECO:0000313" key="2">
    <source>
        <dbReference type="EMBL" id="GJE88001.1"/>
    </source>
</evidence>
<name>A0A9P3LA49_9APHY</name>